<dbReference type="EMBL" id="GBXM01052631">
    <property type="protein sequence ID" value="JAH55946.1"/>
    <property type="molecule type" value="Transcribed_RNA"/>
</dbReference>
<reference evidence="1" key="2">
    <citation type="journal article" date="2015" name="Fish Shellfish Immunol.">
        <title>Early steps in the European eel (Anguilla anguilla)-Vibrio vulnificus interaction in the gills: Role of the RtxA13 toxin.</title>
        <authorList>
            <person name="Callol A."/>
            <person name="Pajuelo D."/>
            <person name="Ebbesson L."/>
            <person name="Teles M."/>
            <person name="MacKenzie S."/>
            <person name="Amaro C."/>
        </authorList>
    </citation>
    <scope>NUCLEOTIDE SEQUENCE</scope>
</reference>
<sequence length="26" mass="2780">MKTSLGIVCAVCLPLLMRGNTVMVTK</sequence>
<dbReference type="EMBL" id="GBXM01048827">
    <property type="protein sequence ID" value="JAH59750.1"/>
    <property type="molecule type" value="Transcribed_RNA"/>
</dbReference>
<reference evidence="1" key="1">
    <citation type="submission" date="2014-11" db="EMBL/GenBank/DDBJ databases">
        <authorList>
            <person name="Amaro Gonzalez C."/>
        </authorList>
    </citation>
    <scope>NUCLEOTIDE SEQUENCE</scope>
</reference>
<name>A0A0E9TQV5_ANGAN</name>
<protein>
    <submittedName>
        <fullName evidence="1">Uncharacterized protein</fullName>
    </submittedName>
</protein>
<dbReference type="AlphaFoldDB" id="A0A0E9TQV5"/>
<proteinExistence type="predicted"/>
<accession>A0A0E9TQV5</accession>
<evidence type="ECO:0000313" key="1">
    <source>
        <dbReference type="EMBL" id="JAH55946.1"/>
    </source>
</evidence>
<organism evidence="1">
    <name type="scientific">Anguilla anguilla</name>
    <name type="common">European freshwater eel</name>
    <name type="synonym">Muraena anguilla</name>
    <dbReference type="NCBI Taxonomy" id="7936"/>
    <lineage>
        <taxon>Eukaryota</taxon>
        <taxon>Metazoa</taxon>
        <taxon>Chordata</taxon>
        <taxon>Craniata</taxon>
        <taxon>Vertebrata</taxon>
        <taxon>Euteleostomi</taxon>
        <taxon>Actinopterygii</taxon>
        <taxon>Neopterygii</taxon>
        <taxon>Teleostei</taxon>
        <taxon>Anguilliformes</taxon>
        <taxon>Anguillidae</taxon>
        <taxon>Anguilla</taxon>
    </lineage>
</organism>